<evidence type="ECO:0000256" key="2">
    <source>
        <dbReference type="ARBA" id="ARBA00022801"/>
    </source>
</evidence>
<dbReference type="CDD" id="cd18793">
    <property type="entry name" value="SF2_C_SNF"/>
    <property type="match status" value="1"/>
</dbReference>
<accession>A0A8H3VZS4</accession>
<evidence type="ECO:0000259" key="4">
    <source>
        <dbReference type="PROSITE" id="PS51192"/>
    </source>
</evidence>
<dbReference type="PANTHER" id="PTHR45626">
    <property type="entry name" value="TRANSCRIPTION TERMINATION FACTOR 2-RELATED"/>
    <property type="match status" value="1"/>
</dbReference>
<dbReference type="PANTHER" id="PTHR45626:SF22">
    <property type="entry name" value="DNA REPAIR PROTEIN RAD5"/>
    <property type="match status" value="1"/>
</dbReference>
<proteinExistence type="predicted"/>
<dbReference type="InterPro" id="IPR014001">
    <property type="entry name" value="Helicase_ATP-bd"/>
</dbReference>
<dbReference type="Gene3D" id="3.40.50.10810">
    <property type="entry name" value="Tandem AAA-ATPase domain"/>
    <property type="match status" value="1"/>
</dbReference>
<dbReference type="SMART" id="SM00490">
    <property type="entry name" value="HELICc"/>
    <property type="match status" value="1"/>
</dbReference>
<dbReference type="InterPro" id="IPR000330">
    <property type="entry name" value="SNF2_N"/>
</dbReference>
<dbReference type="GO" id="GO:0008094">
    <property type="term" value="F:ATP-dependent activity, acting on DNA"/>
    <property type="evidence" value="ECO:0007669"/>
    <property type="project" value="TreeGrafter"/>
</dbReference>
<dbReference type="InterPro" id="IPR050628">
    <property type="entry name" value="SNF2_RAD54_helicase_TF"/>
</dbReference>
<dbReference type="InterPro" id="IPR049730">
    <property type="entry name" value="SNF2/RAD54-like_C"/>
</dbReference>
<dbReference type="Pfam" id="PF00176">
    <property type="entry name" value="SNF2-rel_dom"/>
    <property type="match status" value="1"/>
</dbReference>
<dbReference type="GO" id="GO:0005634">
    <property type="term" value="C:nucleus"/>
    <property type="evidence" value="ECO:0007669"/>
    <property type="project" value="TreeGrafter"/>
</dbReference>
<evidence type="ECO:0000256" key="3">
    <source>
        <dbReference type="ARBA" id="ARBA00022840"/>
    </source>
</evidence>
<dbReference type="GO" id="GO:0006281">
    <property type="term" value="P:DNA repair"/>
    <property type="evidence" value="ECO:0007669"/>
    <property type="project" value="TreeGrafter"/>
</dbReference>
<evidence type="ECO:0000256" key="1">
    <source>
        <dbReference type="ARBA" id="ARBA00022741"/>
    </source>
</evidence>
<dbReference type="InterPro" id="IPR038718">
    <property type="entry name" value="SNF2-like_sf"/>
</dbReference>
<dbReference type="CDD" id="cd18008">
    <property type="entry name" value="DEXDc_SHPRH-like"/>
    <property type="match status" value="1"/>
</dbReference>
<dbReference type="SUPFAM" id="SSF52540">
    <property type="entry name" value="P-loop containing nucleoside triphosphate hydrolases"/>
    <property type="match status" value="2"/>
</dbReference>
<dbReference type="InterPro" id="IPR001650">
    <property type="entry name" value="Helicase_C-like"/>
</dbReference>
<keyword evidence="3" id="KW-0067">ATP-binding</keyword>
<comment type="caution">
    <text evidence="6">The sequence shown here is derived from an EMBL/GenBank/DDBJ whole genome shotgun (WGS) entry which is preliminary data.</text>
</comment>
<organism evidence="6 7">
    <name type="scientific">Colletotrichum asianum</name>
    <dbReference type="NCBI Taxonomy" id="702518"/>
    <lineage>
        <taxon>Eukaryota</taxon>
        <taxon>Fungi</taxon>
        <taxon>Dikarya</taxon>
        <taxon>Ascomycota</taxon>
        <taxon>Pezizomycotina</taxon>
        <taxon>Sordariomycetes</taxon>
        <taxon>Hypocreomycetidae</taxon>
        <taxon>Glomerellales</taxon>
        <taxon>Glomerellaceae</taxon>
        <taxon>Colletotrichum</taxon>
        <taxon>Colletotrichum gloeosporioides species complex</taxon>
    </lineage>
</organism>
<dbReference type="AlphaFoldDB" id="A0A8H3VZS4"/>
<evidence type="ECO:0000313" key="6">
    <source>
        <dbReference type="EMBL" id="KAF0315663.1"/>
    </source>
</evidence>
<sequence length="875" mass="97936">MAPFSDHDDETERRFKRPRLADVTFCDRDLAEVHQTRLDESSKGSLLESLEPLEPGLSSEMQLMAVDGSDFATDSTKGMVADEWDIPSDFFEIATTGQSEIVCFGMICDLKGTCEQRGQEHLPGYFPVCLDSSSRFSSDKYQALRGQIQDECILDQQHGIAKKKRRGHLALACSLEISVYGPFELFDDIGGWFQDYEVYLQDPAICYLDTKYCNPQKISSDDILFCPMVSDVISSSFTLTPKELPEPSDFLDILSSHVELEEAPQPSAIRAVLKRHQKQALTFMLNREKDRELNSKYPNVWETVETDRGTMFMNTVSRVYQSREPPSFYGGIIADPMGLGKTLTMISLVATDMDSEKELSIHNENDPAEKQDVSATLVIIPPPILGTWEQQLYDHTLAGSLICRRHHGKTRLAGTEELETVNMVLTTYHTVAAEWKANNSGRKSTIFSVRWRRIILDEGHYIRNGNSRMARAVCALEAISRWAVTGTPIQNRLGDLASLLRFVRVYPYADSKQFDTDISRLWKSGEDEEAVSRLKRLSACLLLRRPKSTINLPPRRDLVHTVEFTPQERLVYEGIRQQTIAQINEALGDNTGTHKSRCYVNVLQQIESLRLFCNLGLYYESRHDRGASKRVEADEWSKTAQTTFNSQRGMSSITCLHCTSALGLTETLLDDANSGTGTAQYSSCLKFTCNECVDKIVHSGGALSCGHTPPCQTAPVSTSGSALEETGSFTAPQLGVSAIDPPSKIKALIHDIRKVSSVEKCVVFSSWRLTLDLIKAGLDQECIQSIRFDGKIPQKDRQSVVERFETDPNVRVMLLTLSCGAVGLTLTAASRAYLVEPHWNPTLEEQALARIHRLGQSREVTTVRLCVRNSFEEAS</sequence>
<dbReference type="GO" id="GO:0016787">
    <property type="term" value="F:hydrolase activity"/>
    <property type="evidence" value="ECO:0007669"/>
    <property type="project" value="UniProtKB-KW"/>
</dbReference>
<keyword evidence="2" id="KW-0378">Hydrolase</keyword>
<keyword evidence="1" id="KW-0547">Nucleotide-binding</keyword>
<dbReference type="OrthoDB" id="448448at2759"/>
<dbReference type="PROSITE" id="PS51194">
    <property type="entry name" value="HELICASE_CTER"/>
    <property type="match status" value="1"/>
</dbReference>
<dbReference type="GO" id="GO:0005524">
    <property type="term" value="F:ATP binding"/>
    <property type="evidence" value="ECO:0007669"/>
    <property type="project" value="UniProtKB-KW"/>
</dbReference>
<dbReference type="Pfam" id="PF00271">
    <property type="entry name" value="Helicase_C"/>
    <property type="match status" value="1"/>
</dbReference>
<feature type="domain" description="Helicase C-terminal" evidence="5">
    <location>
        <begin position="744"/>
        <end position="875"/>
    </location>
</feature>
<dbReference type="SMART" id="SM00487">
    <property type="entry name" value="DEXDc"/>
    <property type="match status" value="1"/>
</dbReference>
<dbReference type="Proteomes" id="UP000434172">
    <property type="component" value="Unassembled WGS sequence"/>
</dbReference>
<dbReference type="InterPro" id="IPR027417">
    <property type="entry name" value="P-loop_NTPase"/>
</dbReference>
<dbReference type="EMBL" id="WOWK01000191">
    <property type="protein sequence ID" value="KAF0315663.1"/>
    <property type="molecule type" value="Genomic_DNA"/>
</dbReference>
<protein>
    <submittedName>
        <fullName evidence="6">WD domain-containing protein</fullName>
    </submittedName>
</protein>
<gene>
    <name evidence="6" type="ORF">GQ607_017100</name>
</gene>
<name>A0A8H3VZS4_9PEZI</name>
<feature type="domain" description="Helicase ATP-binding" evidence="4">
    <location>
        <begin position="322"/>
        <end position="506"/>
    </location>
</feature>
<evidence type="ECO:0000313" key="7">
    <source>
        <dbReference type="Proteomes" id="UP000434172"/>
    </source>
</evidence>
<evidence type="ECO:0000259" key="5">
    <source>
        <dbReference type="PROSITE" id="PS51194"/>
    </source>
</evidence>
<dbReference type="Gene3D" id="3.40.50.300">
    <property type="entry name" value="P-loop containing nucleotide triphosphate hydrolases"/>
    <property type="match status" value="1"/>
</dbReference>
<reference evidence="6 7" key="1">
    <citation type="submission" date="2019-12" db="EMBL/GenBank/DDBJ databases">
        <title>A genome sequence resource for the geographically widespread anthracnose pathogen Colletotrichum asianum.</title>
        <authorList>
            <person name="Meng Y."/>
        </authorList>
    </citation>
    <scope>NUCLEOTIDE SEQUENCE [LARGE SCALE GENOMIC DNA]</scope>
    <source>
        <strain evidence="6 7">ICMP 18580</strain>
    </source>
</reference>
<keyword evidence="7" id="KW-1185">Reference proteome</keyword>
<dbReference type="PROSITE" id="PS51192">
    <property type="entry name" value="HELICASE_ATP_BIND_1"/>
    <property type="match status" value="1"/>
</dbReference>